<keyword evidence="7" id="KW-1185">Reference proteome</keyword>
<keyword evidence="2" id="KW-0547">Nucleotide-binding</keyword>
<reference evidence="6 7" key="1">
    <citation type="submission" date="2018-10" db="EMBL/GenBank/DDBJ databases">
        <title>Draft genome sequence of the microsporidian Tubulinosema ratisbonensis.</title>
        <authorList>
            <person name="Polonais V."/>
            <person name="Peyretaillade E."/>
            <person name="Niehus S."/>
            <person name="Wawrzyniak I."/>
            <person name="Franchet A."/>
            <person name="Gaspin C."/>
            <person name="Reichstadt M."/>
            <person name="Belser C."/>
            <person name="Labadie K."/>
            <person name="Delbac F."/>
            <person name="Ferrandon D."/>
        </authorList>
    </citation>
    <scope>NUCLEOTIDE SEQUENCE [LARGE SCALE GENOMIC DNA]</scope>
    <source>
        <strain evidence="6 7">Franzen</strain>
    </source>
</reference>
<comment type="similarity">
    <text evidence="1">Belongs to the small GTPase superfamily. Rab family.</text>
</comment>
<dbReference type="GO" id="GO:0012505">
    <property type="term" value="C:endomembrane system"/>
    <property type="evidence" value="ECO:0007669"/>
    <property type="project" value="UniProtKB-SubCell"/>
</dbReference>
<keyword evidence="3" id="KW-0342">GTP-binding</keyword>
<evidence type="ECO:0000313" key="7">
    <source>
        <dbReference type="Proteomes" id="UP000282876"/>
    </source>
</evidence>
<dbReference type="InterPro" id="IPR001806">
    <property type="entry name" value="Small_GTPase"/>
</dbReference>
<dbReference type="NCBIfam" id="TIGR00231">
    <property type="entry name" value="small_GTP"/>
    <property type="match status" value="1"/>
</dbReference>
<evidence type="ECO:0000256" key="2">
    <source>
        <dbReference type="ARBA" id="ARBA00022741"/>
    </source>
</evidence>
<dbReference type="VEuPathDB" id="MicrosporidiaDB:TUBRATIS_17110"/>
<dbReference type="Proteomes" id="UP000282876">
    <property type="component" value="Unassembled WGS sequence"/>
</dbReference>
<name>A0A437ALD1_9MICR</name>
<sequence length="203" mass="23345">MDTEYDYLFKITLIGDSGVGKTCFLLQYTDSVFADEYVSTIGVDFKIKTINLDNKKCKLQLWDTAGQERFNAITKSYYRGSHGIIVLFDLTNLESFESLDKWLKKIEEYASSKREILILGNKSDMKDKIAVNKEENVIPFLKKWNIPLERYFEVSAKDNLLVSDAFESLTKVLIDKSIKGVFESKDKNKLKEIVENASNSRCC</sequence>
<dbReference type="SMART" id="SM00174">
    <property type="entry name" value="RHO"/>
    <property type="match status" value="1"/>
</dbReference>
<dbReference type="PROSITE" id="PS51421">
    <property type="entry name" value="RAS"/>
    <property type="match status" value="1"/>
</dbReference>
<dbReference type="InterPro" id="IPR027417">
    <property type="entry name" value="P-loop_NTPase"/>
</dbReference>
<dbReference type="EMBL" id="RCSS01000400">
    <property type="protein sequence ID" value="RVD91816.1"/>
    <property type="molecule type" value="Genomic_DNA"/>
</dbReference>
<dbReference type="FunFam" id="3.40.50.300:FF:001447">
    <property type="entry name" value="Ras-related protein Rab-1B"/>
    <property type="match status" value="1"/>
</dbReference>
<evidence type="ECO:0000256" key="4">
    <source>
        <dbReference type="ARBA" id="ARBA00023288"/>
    </source>
</evidence>
<dbReference type="CDD" id="cd00154">
    <property type="entry name" value="Rab"/>
    <property type="match status" value="1"/>
</dbReference>
<proteinExistence type="inferred from homology"/>
<dbReference type="SMART" id="SM00176">
    <property type="entry name" value="RAN"/>
    <property type="match status" value="1"/>
</dbReference>
<accession>A0A437ALD1</accession>
<evidence type="ECO:0000256" key="3">
    <source>
        <dbReference type="ARBA" id="ARBA00023134"/>
    </source>
</evidence>
<dbReference type="InterPro" id="IPR050305">
    <property type="entry name" value="Small_GTPase_Rab"/>
</dbReference>
<comment type="caution">
    <text evidence="6">The sequence shown here is derived from an EMBL/GenBank/DDBJ whole genome shotgun (WGS) entry which is preliminary data.</text>
</comment>
<dbReference type="GO" id="GO:0003924">
    <property type="term" value="F:GTPase activity"/>
    <property type="evidence" value="ECO:0007669"/>
    <property type="project" value="InterPro"/>
</dbReference>
<evidence type="ECO:0000256" key="1">
    <source>
        <dbReference type="ARBA" id="ARBA00006270"/>
    </source>
</evidence>
<dbReference type="PROSITE" id="PS51420">
    <property type="entry name" value="RHO"/>
    <property type="match status" value="1"/>
</dbReference>
<dbReference type="PROSITE" id="PS51419">
    <property type="entry name" value="RAB"/>
    <property type="match status" value="1"/>
</dbReference>
<dbReference type="GO" id="GO:0005525">
    <property type="term" value="F:GTP binding"/>
    <property type="evidence" value="ECO:0007669"/>
    <property type="project" value="UniProtKB-KW"/>
</dbReference>
<protein>
    <submittedName>
        <fullName evidence="6">Rab gtpase</fullName>
    </submittedName>
</protein>
<dbReference type="OrthoDB" id="9989112at2759"/>
<dbReference type="PANTHER" id="PTHR47980">
    <property type="entry name" value="LD44762P"/>
    <property type="match status" value="1"/>
</dbReference>
<comment type="subcellular location">
    <subcellularLocation>
        <location evidence="5">Endomembrane system</location>
        <topology evidence="5">Lipid-anchor</topology>
        <orientation evidence="5">Cytoplasmic side</orientation>
    </subcellularLocation>
</comment>
<gene>
    <name evidence="6" type="ORF">TUBRATIS_17110</name>
</gene>
<dbReference type="SMART" id="SM00173">
    <property type="entry name" value="RAS"/>
    <property type="match status" value="1"/>
</dbReference>
<dbReference type="InterPro" id="IPR005225">
    <property type="entry name" value="Small_GTP-bd"/>
</dbReference>
<dbReference type="Gene3D" id="3.40.50.300">
    <property type="entry name" value="P-loop containing nucleotide triphosphate hydrolases"/>
    <property type="match status" value="1"/>
</dbReference>
<keyword evidence="4" id="KW-0449">Lipoprotein</keyword>
<evidence type="ECO:0000256" key="5">
    <source>
        <dbReference type="ARBA" id="ARBA00046278"/>
    </source>
</evidence>
<dbReference type="SMART" id="SM00175">
    <property type="entry name" value="RAB"/>
    <property type="match status" value="1"/>
</dbReference>
<organism evidence="6 7">
    <name type="scientific">Tubulinosema ratisbonensis</name>
    <dbReference type="NCBI Taxonomy" id="291195"/>
    <lineage>
        <taxon>Eukaryota</taxon>
        <taxon>Fungi</taxon>
        <taxon>Fungi incertae sedis</taxon>
        <taxon>Microsporidia</taxon>
        <taxon>Tubulinosematoidea</taxon>
        <taxon>Tubulinosematidae</taxon>
        <taxon>Tubulinosema</taxon>
    </lineage>
</organism>
<dbReference type="AlphaFoldDB" id="A0A437ALD1"/>
<dbReference type="Pfam" id="PF00071">
    <property type="entry name" value="Ras"/>
    <property type="match status" value="1"/>
</dbReference>
<evidence type="ECO:0000313" key="6">
    <source>
        <dbReference type="EMBL" id="RVD91816.1"/>
    </source>
</evidence>
<dbReference type="PRINTS" id="PR00449">
    <property type="entry name" value="RASTRNSFRMNG"/>
</dbReference>
<dbReference type="SUPFAM" id="SSF52540">
    <property type="entry name" value="P-loop containing nucleoside triphosphate hydrolases"/>
    <property type="match status" value="1"/>
</dbReference>
<dbReference type="STRING" id="291195.A0A437ALD1"/>